<comment type="caution">
    <text evidence="2">The sequence shown here is derived from an EMBL/GenBank/DDBJ whole genome shotgun (WGS) entry which is preliminary data.</text>
</comment>
<accession>W1XWY9</accession>
<feature type="domain" description="Bacterial DNA polymerase III alpha subunit NTPase" evidence="1">
    <location>
        <begin position="11"/>
        <end position="81"/>
    </location>
</feature>
<gene>
    <name evidence="2" type="ORF">Q604_UNBC11599G0001</name>
</gene>
<dbReference type="InterPro" id="IPR004805">
    <property type="entry name" value="DnaE2/DnaE/PolC"/>
</dbReference>
<feature type="non-terminal residue" evidence="2">
    <location>
        <position position="114"/>
    </location>
</feature>
<feature type="non-terminal residue" evidence="2">
    <location>
        <position position="1"/>
    </location>
</feature>
<dbReference type="AlphaFoldDB" id="W1XWY9"/>
<dbReference type="PANTHER" id="PTHR32294:SF5">
    <property type="entry name" value="DNA POLYMERASE III POLC-TYPE"/>
    <property type="match status" value="1"/>
</dbReference>
<dbReference type="InterPro" id="IPR044923">
    <property type="entry name" value="PolC_middle_finger_sf"/>
</dbReference>
<evidence type="ECO:0000313" key="2">
    <source>
        <dbReference type="EMBL" id="ETJ33965.1"/>
    </source>
</evidence>
<reference evidence="2" key="1">
    <citation type="submission" date="2013-12" db="EMBL/GenBank/DDBJ databases">
        <title>A Varibaculum cambriense genome reconstructed from a premature infant gut community with otherwise low bacterial novelty that shifts toward anaerobic metabolism during the third week of life.</title>
        <authorList>
            <person name="Brown C.T."/>
            <person name="Sharon I."/>
            <person name="Thomas B.C."/>
            <person name="Castelle C.J."/>
            <person name="Morowitz M.J."/>
            <person name="Banfield J.F."/>
        </authorList>
    </citation>
    <scope>NUCLEOTIDE SEQUENCE</scope>
</reference>
<proteinExistence type="predicted"/>
<organism evidence="2">
    <name type="scientific">human gut metagenome</name>
    <dbReference type="NCBI Taxonomy" id="408170"/>
    <lineage>
        <taxon>unclassified sequences</taxon>
        <taxon>metagenomes</taxon>
        <taxon>organismal metagenomes</taxon>
    </lineage>
</organism>
<dbReference type="PANTHER" id="PTHR32294">
    <property type="entry name" value="DNA POLYMERASE III SUBUNIT ALPHA"/>
    <property type="match status" value="1"/>
</dbReference>
<dbReference type="Pfam" id="PF07733">
    <property type="entry name" value="DNA_pol3_alpha"/>
    <property type="match status" value="1"/>
</dbReference>
<dbReference type="InterPro" id="IPR011708">
    <property type="entry name" value="DNA_pol3_alpha_NTPase_dom"/>
</dbReference>
<name>W1XWY9_9ZZZZ</name>
<dbReference type="Gene3D" id="1.10.150.700">
    <property type="entry name" value="PolC, middle finger domain"/>
    <property type="match status" value="1"/>
</dbReference>
<dbReference type="Gene3D" id="3.30.1900.20">
    <property type="match status" value="1"/>
</dbReference>
<sequence length="114" mass="12680">YEEKSQTITKAEITRIAKGCTGIKRTTGQHPGGIIVVPKGREIFEFCPVQHPADDPDSDIITTHFDYHSISGRLLKLDILGHDDPTVLRMLQDITGLDPKTIPLNDKKVLSLFT</sequence>
<evidence type="ECO:0000259" key="1">
    <source>
        <dbReference type="Pfam" id="PF07733"/>
    </source>
</evidence>
<protein>
    <submittedName>
        <fullName evidence="2">DNA polymerase III polC-type 2</fullName>
    </submittedName>
</protein>
<dbReference type="GO" id="GO:0006260">
    <property type="term" value="P:DNA replication"/>
    <property type="evidence" value="ECO:0007669"/>
    <property type="project" value="InterPro"/>
</dbReference>
<dbReference type="GO" id="GO:0008408">
    <property type="term" value="F:3'-5' exonuclease activity"/>
    <property type="evidence" value="ECO:0007669"/>
    <property type="project" value="InterPro"/>
</dbReference>
<dbReference type="EMBL" id="AZMM01011599">
    <property type="protein sequence ID" value="ETJ33965.1"/>
    <property type="molecule type" value="Genomic_DNA"/>
</dbReference>